<dbReference type="Proteomes" id="UP000663853">
    <property type="component" value="Unassembled WGS sequence"/>
</dbReference>
<dbReference type="EMBL" id="CAJMXA010001467">
    <property type="protein sequence ID" value="CAE6461127.1"/>
    <property type="molecule type" value="Genomic_DNA"/>
</dbReference>
<dbReference type="AlphaFoldDB" id="A0A8H3GQL0"/>
<evidence type="ECO:0000259" key="1">
    <source>
        <dbReference type="Pfam" id="PF22041"/>
    </source>
</evidence>
<reference evidence="2" key="1">
    <citation type="submission" date="2021-01" db="EMBL/GenBank/DDBJ databases">
        <authorList>
            <person name="Kaushik A."/>
        </authorList>
    </citation>
    <scope>NUCLEOTIDE SEQUENCE</scope>
    <source>
        <strain evidence="2">AG6-10EEA</strain>
    </source>
</reference>
<dbReference type="InterPro" id="IPR054416">
    <property type="entry name" value="GST_UstS-like_C"/>
</dbReference>
<organism evidence="2 3">
    <name type="scientific">Rhizoctonia solani</name>
    <dbReference type="NCBI Taxonomy" id="456999"/>
    <lineage>
        <taxon>Eukaryota</taxon>
        <taxon>Fungi</taxon>
        <taxon>Dikarya</taxon>
        <taxon>Basidiomycota</taxon>
        <taxon>Agaricomycotina</taxon>
        <taxon>Agaricomycetes</taxon>
        <taxon>Cantharellales</taxon>
        <taxon>Ceratobasidiaceae</taxon>
        <taxon>Rhizoctonia</taxon>
    </lineage>
</organism>
<feature type="domain" description="Glutathione S-transferase UstS-like C-terminal" evidence="1">
    <location>
        <begin position="135"/>
        <end position="269"/>
    </location>
</feature>
<dbReference type="Gene3D" id="1.20.1050.10">
    <property type="match status" value="1"/>
</dbReference>
<dbReference type="Pfam" id="PF22041">
    <property type="entry name" value="GST_C_7"/>
    <property type="match status" value="1"/>
</dbReference>
<dbReference type="Gene3D" id="3.40.30.10">
    <property type="entry name" value="Glutaredoxin"/>
    <property type="match status" value="1"/>
</dbReference>
<name>A0A8H3GQL0_9AGAM</name>
<comment type="caution">
    <text evidence="2">The sequence shown here is derived from an EMBL/GenBank/DDBJ whole genome shotgun (WGS) entry which is preliminary data.</text>
</comment>
<gene>
    <name evidence="2" type="ORF">RDB_LOCUS62117</name>
</gene>
<accession>A0A8H3GQL0</accession>
<evidence type="ECO:0000313" key="2">
    <source>
        <dbReference type="EMBL" id="CAE6461127.1"/>
    </source>
</evidence>
<protein>
    <recommendedName>
        <fullName evidence="1">Glutathione S-transferase UstS-like C-terminal domain-containing protein</fullName>
    </recommendedName>
</protein>
<proteinExistence type="predicted"/>
<sequence length="278" mass="31540">MQNRAVRYHHNWSYQPLTISFVENIGEKSRFLPPESTATIYLIRAWDMAATNENPSILYDILSKYDIASKLKALGVRATNPAPYIAYTLPMIADPAPDPNGKPTYVVESFDIAIYLDKTYPAPKYLVVFPLGTRAVQKLISDLFTNEVGYMVMPSIIHFPTRAGFLDERGREHFLKTRTQVFKELPANANIGSTYWGDVYEKWKWFGEILDLNEEGPFVMGKQISFTDFAVGGIISSLRRVEGGGMRIWSAIAEWQGGRWARLWAEIEKLEKGSTEVA</sequence>
<evidence type="ECO:0000313" key="3">
    <source>
        <dbReference type="Proteomes" id="UP000663853"/>
    </source>
</evidence>